<reference evidence="1" key="2">
    <citation type="submission" date="2020-11" db="EMBL/GenBank/DDBJ databases">
        <authorList>
            <person name="McCartney M.A."/>
            <person name="Auch B."/>
            <person name="Kono T."/>
            <person name="Mallez S."/>
            <person name="Becker A."/>
            <person name="Gohl D.M."/>
            <person name="Silverstein K.A.T."/>
            <person name="Koren S."/>
            <person name="Bechman K.B."/>
            <person name="Herman A."/>
            <person name="Abrahante J.E."/>
            <person name="Garbe J."/>
        </authorList>
    </citation>
    <scope>NUCLEOTIDE SEQUENCE</scope>
    <source>
        <strain evidence="1">Duluth1</strain>
        <tissue evidence="1">Whole animal</tissue>
    </source>
</reference>
<evidence type="ECO:0000313" key="1">
    <source>
        <dbReference type="EMBL" id="KAH3873103.1"/>
    </source>
</evidence>
<accession>A0A9D4RMY9</accession>
<name>A0A9D4RMY9_DREPO</name>
<keyword evidence="2" id="KW-1185">Reference proteome</keyword>
<reference evidence="1" key="1">
    <citation type="journal article" date="2019" name="bioRxiv">
        <title>The Genome of the Zebra Mussel, Dreissena polymorpha: A Resource for Invasive Species Research.</title>
        <authorList>
            <person name="McCartney M.A."/>
            <person name="Auch B."/>
            <person name="Kono T."/>
            <person name="Mallez S."/>
            <person name="Zhang Y."/>
            <person name="Obille A."/>
            <person name="Becker A."/>
            <person name="Abrahante J.E."/>
            <person name="Garbe J."/>
            <person name="Badalamenti J.P."/>
            <person name="Herman A."/>
            <person name="Mangelson H."/>
            <person name="Liachko I."/>
            <person name="Sullivan S."/>
            <person name="Sone E.D."/>
            <person name="Koren S."/>
            <person name="Silverstein K.A.T."/>
            <person name="Beckman K.B."/>
            <person name="Gohl D.M."/>
        </authorList>
    </citation>
    <scope>NUCLEOTIDE SEQUENCE</scope>
    <source>
        <strain evidence="1">Duluth1</strain>
        <tissue evidence="1">Whole animal</tissue>
    </source>
</reference>
<evidence type="ECO:0000313" key="2">
    <source>
        <dbReference type="Proteomes" id="UP000828390"/>
    </source>
</evidence>
<protein>
    <submittedName>
        <fullName evidence="1">Uncharacterized protein</fullName>
    </submittedName>
</protein>
<gene>
    <name evidence="1" type="ORF">DPMN_036329</name>
</gene>
<dbReference type="AlphaFoldDB" id="A0A9D4RMY9"/>
<comment type="caution">
    <text evidence="1">The sequence shown here is derived from an EMBL/GenBank/DDBJ whole genome shotgun (WGS) entry which is preliminary data.</text>
</comment>
<sequence length="52" mass="5917">MRVGMKPNFRQRKSRKTGLSTIELQKKFPELAVEGSETDTSNKPGYAMFVII</sequence>
<proteinExistence type="predicted"/>
<organism evidence="1 2">
    <name type="scientific">Dreissena polymorpha</name>
    <name type="common">Zebra mussel</name>
    <name type="synonym">Mytilus polymorpha</name>
    <dbReference type="NCBI Taxonomy" id="45954"/>
    <lineage>
        <taxon>Eukaryota</taxon>
        <taxon>Metazoa</taxon>
        <taxon>Spiralia</taxon>
        <taxon>Lophotrochozoa</taxon>
        <taxon>Mollusca</taxon>
        <taxon>Bivalvia</taxon>
        <taxon>Autobranchia</taxon>
        <taxon>Heteroconchia</taxon>
        <taxon>Euheterodonta</taxon>
        <taxon>Imparidentia</taxon>
        <taxon>Neoheterodontei</taxon>
        <taxon>Myida</taxon>
        <taxon>Dreissenoidea</taxon>
        <taxon>Dreissenidae</taxon>
        <taxon>Dreissena</taxon>
    </lineage>
</organism>
<dbReference type="EMBL" id="JAIWYP010000002">
    <property type="protein sequence ID" value="KAH3873103.1"/>
    <property type="molecule type" value="Genomic_DNA"/>
</dbReference>
<dbReference type="Proteomes" id="UP000828390">
    <property type="component" value="Unassembled WGS sequence"/>
</dbReference>